<proteinExistence type="predicted"/>
<sequence>MANQTIIETRRHQMFPVLAPEEIERVRRFGEIRKFASGEALARVGDMSPGLMIVLSGHVDVFQQQAGHRSLIVTHGPGGFMGELAQLGGRPALVDAIASEPGEAIVIPTVQLRALLVGEAELGESIMRALILRRMGLIESGGGGPVIVGGVGDGNVLRLEGFLRRNGHPYHRLDPEADSCGKVLVERFQVAPSELPIVVCPNGQVLRNPTEADLARCLGLISTLDPDHLYDVAIIGGGPAGLATAVYAASEGLSVAVLDCRAFGGQAGASARIENYLGFPTGISGMALMGRAYNQALKFGADIVIPCEAKHLECQGWGYVLHLEGDQRIRARTVVLACGARYRRLEVDNLHEFEMTSVHFWASPLEGNLCANQEVALVGAGNSAGQATVYLASRAKKVWLLARGGSIEATMSRYLVDRISNLPNVEVLTNAEVTGLEGKDGRLEAIRWRHQGREQHCAIQHLFLFIGADPNTAWLRDSGVKLDGKGFVLTGSDLSGSNGKPLETSRHGIFAIGDVRAGSVKRVAASVGEGAQVVAALHTFLADALAAASDELPAVAAALASGGSR</sequence>
<dbReference type="InterPro" id="IPR023753">
    <property type="entry name" value="FAD/NAD-binding_dom"/>
</dbReference>
<name>A0A6I3KLD3_9HYPH</name>
<dbReference type="RefSeq" id="WP_154739802.1">
    <property type="nucleotide sequence ID" value="NZ_WMBQ01000002.1"/>
</dbReference>
<dbReference type="PRINTS" id="PR00368">
    <property type="entry name" value="FADPNR"/>
</dbReference>
<feature type="domain" description="Cyclic nucleotide-binding" evidence="4">
    <location>
        <begin position="14"/>
        <end position="133"/>
    </location>
</feature>
<evidence type="ECO:0000259" key="4">
    <source>
        <dbReference type="PROSITE" id="PS50042"/>
    </source>
</evidence>
<dbReference type="GO" id="GO:0016491">
    <property type="term" value="F:oxidoreductase activity"/>
    <property type="evidence" value="ECO:0007669"/>
    <property type="project" value="UniProtKB-KW"/>
</dbReference>
<dbReference type="PROSITE" id="PS50042">
    <property type="entry name" value="CNMP_BINDING_3"/>
    <property type="match status" value="1"/>
</dbReference>
<dbReference type="PRINTS" id="PR00469">
    <property type="entry name" value="PNDRDTASEII"/>
</dbReference>
<dbReference type="Pfam" id="PF07992">
    <property type="entry name" value="Pyr_redox_2"/>
    <property type="match status" value="1"/>
</dbReference>
<dbReference type="PANTHER" id="PTHR48105">
    <property type="entry name" value="THIOREDOXIN REDUCTASE 1-RELATED-RELATED"/>
    <property type="match status" value="1"/>
</dbReference>
<organism evidence="5 6">
    <name type="scientific">Hyphomicrobium album</name>
    <dbReference type="NCBI Taxonomy" id="2665159"/>
    <lineage>
        <taxon>Bacteria</taxon>
        <taxon>Pseudomonadati</taxon>
        <taxon>Pseudomonadota</taxon>
        <taxon>Alphaproteobacteria</taxon>
        <taxon>Hyphomicrobiales</taxon>
        <taxon>Hyphomicrobiaceae</taxon>
        <taxon>Hyphomicrobium</taxon>
    </lineage>
</organism>
<reference evidence="5 6" key="1">
    <citation type="submission" date="2019-11" db="EMBL/GenBank/DDBJ databases">
        <title>Identification of a novel strain.</title>
        <authorList>
            <person name="Xu Q."/>
            <person name="Wang G."/>
        </authorList>
    </citation>
    <scope>NUCLEOTIDE SEQUENCE [LARGE SCALE GENOMIC DNA]</scope>
    <source>
        <strain evidence="6">xq</strain>
    </source>
</reference>
<evidence type="ECO:0000256" key="1">
    <source>
        <dbReference type="ARBA" id="ARBA00018719"/>
    </source>
</evidence>
<evidence type="ECO:0000256" key="3">
    <source>
        <dbReference type="ARBA" id="ARBA00023002"/>
    </source>
</evidence>
<dbReference type="InterPro" id="IPR000595">
    <property type="entry name" value="cNMP-bd_dom"/>
</dbReference>
<dbReference type="Proteomes" id="UP000440694">
    <property type="component" value="Unassembled WGS sequence"/>
</dbReference>
<evidence type="ECO:0000313" key="5">
    <source>
        <dbReference type="EMBL" id="MTD95239.1"/>
    </source>
</evidence>
<keyword evidence="3" id="KW-0560">Oxidoreductase</keyword>
<dbReference type="EMBL" id="WMBQ01000002">
    <property type="protein sequence ID" value="MTD95239.1"/>
    <property type="molecule type" value="Genomic_DNA"/>
</dbReference>
<accession>A0A6I3KLD3</accession>
<dbReference type="SUPFAM" id="SSF51206">
    <property type="entry name" value="cAMP-binding domain-like"/>
    <property type="match status" value="1"/>
</dbReference>
<dbReference type="SUPFAM" id="SSF51905">
    <property type="entry name" value="FAD/NAD(P)-binding domain"/>
    <property type="match status" value="1"/>
</dbReference>
<evidence type="ECO:0000313" key="6">
    <source>
        <dbReference type="Proteomes" id="UP000440694"/>
    </source>
</evidence>
<keyword evidence="2" id="KW-0285">Flavoprotein</keyword>
<comment type="caution">
    <text evidence="5">The sequence shown here is derived from an EMBL/GenBank/DDBJ whole genome shotgun (WGS) entry which is preliminary data.</text>
</comment>
<dbReference type="InterPro" id="IPR036188">
    <property type="entry name" value="FAD/NAD-bd_sf"/>
</dbReference>
<dbReference type="AlphaFoldDB" id="A0A6I3KLD3"/>
<dbReference type="InterPro" id="IPR014710">
    <property type="entry name" value="RmlC-like_jellyroll"/>
</dbReference>
<dbReference type="Pfam" id="PF00027">
    <property type="entry name" value="cNMP_binding"/>
    <property type="match status" value="1"/>
</dbReference>
<evidence type="ECO:0000256" key="2">
    <source>
        <dbReference type="ARBA" id="ARBA00022630"/>
    </source>
</evidence>
<dbReference type="Gene3D" id="3.50.50.60">
    <property type="entry name" value="FAD/NAD(P)-binding domain"/>
    <property type="match status" value="2"/>
</dbReference>
<keyword evidence="6" id="KW-1185">Reference proteome</keyword>
<dbReference type="InterPro" id="IPR018490">
    <property type="entry name" value="cNMP-bd_dom_sf"/>
</dbReference>
<dbReference type="CDD" id="cd00038">
    <property type="entry name" value="CAP_ED"/>
    <property type="match status" value="1"/>
</dbReference>
<dbReference type="Gene3D" id="2.60.120.10">
    <property type="entry name" value="Jelly Rolls"/>
    <property type="match status" value="1"/>
</dbReference>
<gene>
    <name evidence="5" type="ORF">GIW81_12940</name>
</gene>
<protein>
    <recommendedName>
        <fullName evidence="1">Thioredoxin reductase</fullName>
    </recommendedName>
</protein>
<dbReference type="InterPro" id="IPR050097">
    <property type="entry name" value="Ferredoxin-NADP_redctase_2"/>
</dbReference>
<dbReference type="SMART" id="SM00100">
    <property type="entry name" value="cNMP"/>
    <property type="match status" value="1"/>
</dbReference>